<dbReference type="InterPro" id="IPR000873">
    <property type="entry name" value="AMP-dep_synth/lig_dom"/>
</dbReference>
<dbReference type="InterPro" id="IPR042099">
    <property type="entry name" value="ANL_N_sf"/>
</dbReference>
<keyword evidence="6" id="KW-1185">Reference proteome</keyword>
<dbReference type="GO" id="GO:0044550">
    <property type="term" value="P:secondary metabolite biosynthetic process"/>
    <property type="evidence" value="ECO:0007669"/>
    <property type="project" value="TreeGrafter"/>
</dbReference>
<keyword evidence="2" id="KW-0597">Phosphoprotein</keyword>
<dbReference type="PANTHER" id="PTHR45527">
    <property type="entry name" value="NONRIBOSOMAL PEPTIDE SYNTHETASE"/>
    <property type="match status" value="1"/>
</dbReference>
<dbReference type="Gene3D" id="3.40.50.12780">
    <property type="entry name" value="N-terminal domain of ligase-like"/>
    <property type="match status" value="1"/>
</dbReference>
<dbReference type="PROSITE" id="PS00455">
    <property type="entry name" value="AMP_BINDING"/>
    <property type="match status" value="1"/>
</dbReference>
<dbReference type="InterPro" id="IPR020845">
    <property type="entry name" value="AMP-binding_CS"/>
</dbReference>
<dbReference type="GO" id="GO:0016874">
    <property type="term" value="F:ligase activity"/>
    <property type="evidence" value="ECO:0007669"/>
    <property type="project" value="UniProtKB-KW"/>
</dbReference>
<dbReference type="PANTHER" id="PTHR45527:SF12">
    <property type="entry name" value="NONRIBOSOMAL PEPTIDE SYNTHETASE IVOA"/>
    <property type="match status" value="1"/>
</dbReference>
<dbReference type="InterPro" id="IPR010071">
    <property type="entry name" value="AA_adenyl_dom"/>
</dbReference>
<evidence type="ECO:0000313" key="5">
    <source>
        <dbReference type="EMBL" id="KAK4201973.1"/>
    </source>
</evidence>
<dbReference type="SUPFAM" id="SSF52777">
    <property type="entry name" value="CoA-dependent acyltransferases"/>
    <property type="match status" value="4"/>
</dbReference>
<dbReference type="Gene3D" id="1.10.1200.10">
    <property type="entry name" value="ACP-like"/>
    <property type="match status" value="2"/>
</dbReference>
<dbReference type="PROSITE" id="PS50075">
    <property type="entry name" value="CARRIER"/>
    <property type="match status" value="2"/>
</dbReference>
<name>A0AAN6XKF3_9PEZI</name>
<comment type="caution">
    <text evidence="5">The sequence shown here is derived from an EMBL/GenBank/DDBJ whole genome shotgun (WGS) entry which is preliminary data.</text>
</comment>
<dbReference type="Gene3D" id="3.30.300.30">
    <property type="match status" value="1"/>
</dbReference>
<dbReference type="GO" id="GO:0031177">
    <property type="term" value="F:phosphopantetheine binding"/>
    <property type="evidence" value="ECO:0007669"/>
    <property type="project" value="TreeGrafter"/>
</dbReference>
<gene>
    <name evidence="5" type="ORF">QBC40DRAFT_322501</name>
</gene>
<organism evidence="5 6">
    <name type="scientific">Triangularia verruculosa</name>
    <dbReference type="NCBI Taxonomy" id="2587418"/>
    <lineage>
        <taxon>Eukaryota</taxon>
        <taxon>Fungi</taxon>
        <taxon>Dikarya</taxon>
        <taxon>Ascomycota</taxon>
        <taxon>Pezizomycotina</taxon>
        <taxon>Sordariomycetes</taxon>
        <taxon>Sordariomycetidae</taxon>
        <taxon>Sordariales</taxon>
        <taxon>Podosporaceae</taxon>
        <taxon>Triangularia</taxon>
    </lineage>
</organism>
<proteinExistence type="predicted"/>
<dbReference type="Gene3D" id="3.30.559.10">
    <property type="entry name" value="Chloramphenicol acetyltransferase-like domain"/>
    <property type="match status" value="2"/>
</dbReference>
<dbReference type="Pfam" id="PF00501">
    <property type="entry name" value="AMP-binding"/>
    <property type="match status" value="1"/>
</dbReference>
<dbReference type="SUPFAM" id="SSF56801">
    <property type="entry name" value="Acetyl-CoA synthetase-like"/>
    <property type="match status" value="1"/>
</dbReference>
<reference evidence="5" key="1">
    <citation type="journal article" date="2023" name="Mol. Phylogenet. Evol.">
        <title>Genome-scale phylogeny and comparative genomics of the fungal order Sordariales.</title>
        <authorList>
            <person name="Hensen N."/>
            <person name="Bonometti L."/>
            <person name="Westerberg I."/>
            <person name="Brannstrom I.O."/>
            <person name="Guillou S."/>
            <person name="Cros-Aarteil S."/>
            <person name="Calhoun S."/>
            <person name="Haridas S."/>
            <person name="Kuo A."/>
            <person name="Mondo S."/>
            <person name="Pangilinan J."/>
            <person name="Riley R."/>
            <person name="LaButti K."/>
            <person name="Andreopoulos B."/>
            <person name="Lipzen A."/>
            <person name="Chen C."/>
            <person name="Yan M."/>
            <person name="Daum C."/>
            <person name="Ng V."/>
            <person name="Clum A."/>
            <person name="Steindorff A."/>
            <person name="Ohm R.A."/>
            <person name="Martin F."/>
            <person name="Silar P."/>
            <person name="Natvig D.O."/>
            <person name="Lalanne C."/>
            <person name="Gautier V."/>
            <person name="Ament-Velasquez S.L."/>
            <person name="Kruys A."/>
            <person name="Hutchinson M.I."/>
            <person name="Powell A.J."/>
            <person name="Barry K."/>
            <person name="Miller A.N."/>
            <person name="Grigoriev I.V."/>
            <person name="Debuchy R."/>
            <person name="Gladieux P."/>
            <person name="Hiltunen Thoren M."/>
            <person name="Johannesson H."/>
        </authorList>
    </citation>
    <scope>NUCLEOTIDE SEQUENCE</scope>
    <source>
        <strain evidence="5">CBS 315.58</strain>
    </source>
</reference>
<evidence type="ECO:0000259" key="4">
    <source>
        <dbReference type="PROSITE" id="PS50075"/>
    </source>
</evidence>
<dbReference type="InterPro" id="IPR036736">
    <property type="entry name" value="ACP-like_sf"/>
</dbReference>
<feature type="domain" description="Carrier" evidence="4">
    <location>
        <begin position="32"/>
        <end position="114"/>
    </location>
</feature>
<dbReference type="FunFam" id="3.30.300.30:FF:000015">
    <property type="entry name" value="Nonribosomal peptide synthase SidD"/>
    <property type="match status" value="1"/>
</dbReference>
<sequence length="1665" mass="183814">MLESPIPGDRGNHPHHEIDQFEKRFVPREWIVEIDPVKERLREIWAEVLRDDPSMFGDDDIFFEVGGDSVMAQRLITVARRQGIHLTMEQIFLNAALIDMAEVARVVNSTAQTEDGLEAASGVPSPLGDHITPKERESLARKCNVAAQDIEKVYPCTPMQESLLAEFDDRRTLYMRQFVFKLANHVAPNHFRQAWEDTIQANPVLRTRICQLEGGTGHLQVVLSNDLGQWDSVDVDLKWFLETDAASPMLPGDPFFRYTIVEDKDPDGDIQRHFVWTVHHALCDGASIPEVFDDVSRRFRGEPTVERQPFEAFVRSSTITPNISSEQSFWERSLSGLNPTPYPPIPQDPHFHADPASLFERTFVLDFSPLHGATKALMLRAAWAILLSHYTGTEDVGFGAVNNGRTAAVPGVSEMTGPTINLVPIALHIDPQEPVASFLSRVRVQAAEMIPFEHAGISRIRKHLAGTQTMAVNFQTLFVVHPMSFDDAIGAATQTLGLDYIDALGKKEHHPYPLVITLTLLAGNNVRLAVQHDERLVPIQQAENMVHHFEVVLKQLGRSSKDAKLASISPFSDHDLRQIRQWNAFTPPVEETTIHHLFQQQVKRQPNAVAVCSLEDSLTYLEVDEHSSSLATQLANSGVSTGTVVGVCFDKSIWTVVAILAVFKAGGIYVPIDPAHPRSRIEESVVRVGIEVALASDVGARVLDGLCRDIITVNGPPPAPTADAIPPFNSLPSAIAYLLFTSGSTGKPKGLLMSHSAICTSIVHHGREFAAGSHWRTLQFGAHTFDLSIGEFFTTLAHGGCICVPSEDDRLNNLAGAITALNANTMLVVPTVANLLHPKDVPTIRTIVLAGEPITKETVTRWADSVDLTCAYGPSETAVWCSGNLRVSTDAHPGNIGKAIGASMWIVNPEDHHQLSAIGCVGEIVISGGLLGGGYFGDKALTDAAWVSAPSWLKELGSGYDMLYRSGDLARYNPDGTFQIVGRRDTQVKLRGFRIELGEIENQLMATGMITAALAALPTAGPCARNIVAVVCSAKSNLKNHNHIDIVVSKEERPLLERLKARLSRSLPDYMIPTIWIALEQMPLLISGKIDRKSIKTWIQNMDYGLHRELVEDPDAEAGQGSIVPGSLAESLRQLWSEVLHVPEEHIGLGTSFIAIGGDSIAAIQIASQAKKKWGLSATVRSIISTKTLGHLVELVEESSKASIPMSPPESTQLRQWVGNDESLPTVYRHIIHSRLQDKPSVTVEHVYPFAPFQREISKARRLNPAIFLLSWRMEVFSLANQPVALERLAQAWKRVVQKHTILRSIFLEDPSGNLPPVQAVLSKNAEPEIAISFASAEEPEPTFTSTQTPPVDDCFLPHRAHFIQHGEKFFVHIELDHLVIDGWSLKLIKEAFLSAYEENGEGVLVSDEPPTYGAFVAAHHPVRVSADNEHWALVLRDQKPSLLPPPVGIPQAQPSQHSTEKTIIYLPEIQASSLKPFSFQHSITPASIFDAAWAQTLSTYTNSSSVAFEYVVSGRDEDVPGVFDIVGPLINVLPYHIGDVLSDGDPEQLARLAQRMQSQRDEDSSHTSSNVREVIETELGVKLFNTAVNFQRRPTAVETLSLKVDDDLRKSRDPWHFDVLVRVMHITDDDTFKPSFEFDELLFDKDGMTKVAEDFWGRVKALVA</sequence>
<keyword evidence="1" id="KW-0596">Phosphopantetheine</keyword>
<dbReference type="InterPro" id="IPR023213">
    <property type="entry name" value="CAT-like_dom_sf"/>
</dbReference>
<evidence type="ECO:0000256" key="2">
    <source>
        <dbReference type="ARBA" id="ARBA00022553"/>
    </source>
</evidence>
<dbReference type="EMBL" id="MU863901">
    <property type="protein sequence ID" value="KAK4201973.1"/>
    <property type="molecule type" value="Genomic_DNA"/>
</dbReference>
<protein>
    <submittedName>
        <fullName evidence="5">Nonribosomal peptide synthetase</fullName>
    </submittedName>
</protein>
<dbReference type="CDD" id="cd05918">
    <property type="entry name" value="A_NRPS_SidN3_like"/>
    <property type="match status" value="1"/>
</dbReference>
<keyword evidence="3" id="KW-0436">Ligase</keyword>
<evidence type="ECO:0000256" key="1">
    <source>
        <dbReference type="ARBA" id="ARBA00022450"/>
    </source>
</evidence>
<reference evidence="5" key="2">
    <citation type="submission" date="2023-05" db="EMBL/GenBank/DDBJ databases">
        <authorList>
            <consortium name="Lawrence Berkeley National Laboratory"/>
            <person name="Steindorff A."/>
            <person name="Hensen N."/>
            <person name="Bonometti L."/>
            <person name="Westerberg I."/>
            <person name="Brannstrom I.O."/>
            <person name="Guillou S."/>
            <person name="Cros-Aarteil S."/>
            <person name="Calhoun S."/>
            <person name="Haridas S."/>
            <person name="Kuo A."/>
            <person name="Mondo S."/>
            <person name="Pangilinan J."/>
            <person name="Riley R."/>
            <person name="Labutti K."/>
            <person name="Andreopoulos B."/>
            <person name="Lipzen A."/>
            <person name="Chen C."/>
            <person name="Yanf M."/>
            <person name="Daum C."/>
            <person name="Ng V."/>
            <person name="Clum A."/>
            <person name="Ohm R."/>
            <person name="Martin F."/>
            <person name="Silar P."/>
            <person name="Natvig D."/>
            <person name="Lalanne C."/>
            <person name="Gautier V."/>
            <person name="Ament-Velasquez S.L."/>
            <person name="Kruys A."/>
            <person name="Hutchinson M.I."/>
            <person name="Powell A.J."/>
            <person name="Barry K."/>
            <person name="Miller A.N."/>
            <person name="Grigoriev I.V."/>
            <person name="Debuchy R."/>
            <person name="Gladieux P."/>
            <person name="Thoren M.H."/>
            <person name="Johannesson H."/>
        </authorList>
    </citation>
    <scope>NUCLEOTIDE SEQUENCE</scope>
    <source>
        <strain evidence="5">CBS 315.58</strain>
    </source>
</reference>
<dbReference type="SUPFAM" id="SSF47336">
    <property type="entry name" value="ACP-like"/>
    <property type="match status" value="2"/>
</dbReference>
<dbReference type="InterPro" id="IPR006162">
    <property type="entry name" value="Ppantetheine_attach_site"/>
</dbReference>
<dbReference type="GO" id="GO:0043041">
    <property type="term" value="P:amino acid activation for nonribosomal peptide biosynthetic process"/>
    <property type="evidence" value="ECO:0007669"/>
    <property type="project" value="TreeGrafter"/>
</dbReference>
<dbReference type="Pfam" id="PF00668">
    <property type="entry name" value="Condensation"/>
    <property type="match status" value="2"/>
</dbReference>
<evidence type="ECO:0000313" key="6">
    <source>
        <dbReference type="Proteomes" id="UP001303160"/>
    </source>
</evidence>
<dbReference type="PROSITE" id="PS00012">
    <property type="entry name" value="PHOSPHOPANTETHEINE"/>
    <property type="match status" value="1"/>
</dbReference>
<dbReference type="Pfam" id="PF00550">
    <property type="entry name" value="PP-binding"/>
    <property type="match status" value="2"/>
</dbReference>
<evidence type="ECO:0000256" key="3">
    <source>
        <dbReference type="ARBA" id="ARBA00022598"/>
    </source>
</evidence>
<dbReference type="Proteomes" id="UP001303160">
    <property type="component" value="Unassembled WGS sequence"/>
</dbReference>
<dbReference type="InterPro" id="IPR009081">
    <property type="entry name" value="PP-bd_ACP"/>
</dbReference>
<feature type="domain" description="Carrier" evidence="4">
    <location>
        <begin position="1126"/>
        <end position="1200"/>
    </location>
</feature>
<dbReference type="Gene3D" id="3.30.559.30">
    <property type="entry name" value="Nonribosomal peptide synthetase, condensation domain"/>
    <property type="match status" value="2"/>
</dbReference>
<dbReference type="NCBIfam" id="TIGR01733">
    <property type="entry name" value="AA-adenyl-dom"/>
    <property type="match status" value="1"/>
</dbReference>
<accession>A0AAN6XKF3</accession>
<dbReference type="InterPro" id="IPR001242">
    <property type="entry name" value="Condensation_dom"/>
</dbReference>
<dbReference type="CDD" id="cd19545">
    <property type="entry name" value="FUM14_C_NRPS-like"/>
    <property type="match status" value="1"/>
</dbReference>
<dbReference type="GO" id="GO:0005737">
    <property type="term" value="C:cytoplasm"/>
    <property type="evidence" value="ECO:0007669"/>
    <property type="project" value="TreeGrafter"/>
</dbReference>
<dbReference type="InterPro" id="IPR045851">
    <property type="entry name" value="AMP-bd_C_sf"/>
</dbReference>